<evidence type="ECO:0000256" key="2">
    <source>
        <dbReference type="ARBA" id="ARBA00022771"/>
    </source>
</evidence>
<dbReference type="InterPro" id="IPR016024">
    <property type="entry name" value="ARM-type_fold"/>
</dbReference>
<evidence type="ECO:0000313" key="6">
    <source>
        <dbReference type="EMBL" id="GJE93743.1"/>
    </source>
</evidence>
<dbReference type="Gene3D" id="1.25.10.10">
    <property type="entry name" value="Leucine-rich Repeat Variant"/>
    <property type="match status" value="1"/>
</dbReference>
<evidence type="ECO:0000256" key="1">
    <source>
        <dbReference type="ARBA" id="ARBA00022723"/>
    </source>
</evidence>
<dbReference type="GO" id="GO:0008270">
    <property type="term" value="F:zinc ion binding"/>
    <property type="evidence" value="ECO:0007669"/>
    <property type="project" value="UniProtKB-KW"/>
</dbReference>
<evidence type="ECO:0000256" key="4">
    <source>
        <dbReference type="PROSITE-ProRule" id="PRU00134"/>
    </source>
</evidence>
<comment type="caution">
    <text evidence="6">The sequence shown here is derived from an EMBL/GenBank/DDBJ whole genome shotgun (WGS) entry which is preliminary data.</text>
</comment>
<dbReference type="SUPFAM" id="SSF48371">
    <property type="entry name" value="ARM repeat"/>
    <property type="match status" value="1"/>
</dbReference>
<dbReference type="InterPro" id="IPR000225">
    <property type="entry name" value="Armadillo"/>
</dbReference>
<gene>
    <name evidence="6" type="ORF">PsYK624_099040</name>
</gene>
<protein>
    <recommendedName>
        <fullName evidence="5">MYND-type domain-containing protein</fullName>
    </recommendedName>
</protein>
<feature type="domain" description="MYND-type" evidence="5">
    <location>
        <begin position="668"/>
        <end position="706"/>
    </location>
</feature>
<dbReference type="EMBL" id="BPQB01000034">
    <property type="protein sequence ID" value="GJE93743.1"/>
    <property type="molecule type" value="Genomic_DNA"/>
</dbReference>
<sequence length="715" mass="80428">MPGPGKRKTKRPSRPIEVRDLSNVDIPTVIDAFVDQINDARDWAHVVNLLCDLFDLPDLDSRSGLKKIHANFEQVQRNLDAAYEKYKTNDKVAGGIVGLYSKMSHDSILRNKIIRSGLMPKLLPLLDGPKTRLIGLQALSNVTHHGGSEIRREIAMTCTPTLVRLMEEFPDNAAYNEQIVVTLAHGIGSVVNDEDSPKSVKADNIRKLNVPRVLELVFSTMKKPDASQYLISHGIEFVCSVSENCHKEIKSNPSALNLLVALLRAKDLSIRVEALGAICRLVVPECEEDWRFMDPNKFMDSVQRGFPRHLSDLLLDYSPTECDTYLILATKRDYVKAMMQAAQDKDLYGLGKKLAEFITRTEFSISDGGFQAVNERTGKVELWDMDGLPFKMWVDALPHCAKALRRTGTPADLDAADIVECKFYIMRTRVADAVKLAQKAIERSPQVAYFYYVVGLGADQALGLRASKKGLKAKKTTPFVRHYLLWRAVDHAGHLGLDKLQSSHHDTGAWSEGIAFLMSALEDAKLFVSETPPDNRHMRTILNWYILLTVAMRGPELSTNLRELDDAFKKLDMTREFEKFFGTPDSKTQLRLVRDIVRQRYERAEREWRDFLARLDTLHGSAEAEQRSAAHAGDNLAAWLEGLGVEDHDTHHCSHPSLNTSHAELWHCSHCHNPSAVLRKCSGCGKTRYCDAACQKLHWAEHKVACKQAQAQAQS</sequence>
<reference evidence="6 7" key="1">
    <citation type="submission" date="2021-08" db="EMBL/GenBank/DDBJ databases">
        <title>Draft Genome Sequence of Phanerochaete sordida strain YK-624.</title>
        <authorList>
            <person name="Mori T."/>
            <person name="Dohra H."/>
            <person name="Suzuki T."/>
            <person name="Kawagishi H."/>
            <person name="Hirai H."/>
        </authorList>
    </citation>
    <scope>NUCLEOTIDE SEQUENCE [LARGE SCALE GENOMIC DNA]</scope>
    <source>
        <strain evidence="6 7">YK-624</strain>
    </source>
</reference>
<dbReference type="InterPro" id="IPR002893">
    <property type="entry name" value="Znf_MYND"/>
</dbReference>
<keyword evidence="1" id="KW-0479">Metal-binding</keyword>
<dbReference type="Gene3D" id="6.10.140.2220">
    <property type="match status" value="1"/>
</dbReference>
<dbReference type="OrthoDB" id="341421at2759"/>
<name>A0A9P3GF39_9APHY</name>
<evidence type="ECO:0000259" key="5">
    <source>
        <dbReference type="PROSITE" id="PS50865"/>
    </source>
</evidence>
<proteinExistence type="predicted"/>
<dbReference type="PROSITE" id="PS50865">
    <property type="entry name" value="ZF_MYND_2"/>
    <property type="match status" value="1"/>
</dbReference>
<evidence type="ECO:0000256" key="3">
    <source>
        <dbReference type="ARBA" id="ARBA00022833"/>
    </source>
</evidence>
<dbReference type="SMART" id="SM00185">
    <property type="entry name" value="ARM"/>
    <property type="match status" value="2"/>
</dbReference>
<accession>A0A9P3GF39</accession>
<keyword evidence="7" id="KW-1185">Reference proteome</keyword>
<keyword evidence="2 4" id="KW-0863">Zinc-finger</keyword>
<dbReference type="SUPFAM" id="SSF144232">
    <property type="entry name" value="HIT/MYND zinc finger-like"/>
    <property type="match status" value="1"/>
</dbReference>
<dbReference type="InterPro" id="IPR011989">
    <property type="entry name" value="ARM-like"/>
</dbReference>
<dbReference type="Pfam" id="PF01753">
    <property type="entry name" value="zf-MYND"/>
    <property type="match status" value="1"/>
</dbReference>
<keyword evidence="3" id="KW-0862">Zinc</keyword>
<evidence type="ECO:0000313" key="7">
    <source>
        <dbReference type="Proteomes" id="UP000703269"/>
    </source>
</evidence>
<dbReference type="Proteomes" id="UP000703269">
    <property type="component" value="Unassembled WGS sequence"/>
</dbReference>
<dbReference type="AlphaFoldDB" id="A0A9P3GF39"/>
<organism evidence="6 7">
    <name type="scientific">Phanerochaete sordida</name>
    <dbReference type="NCBI Taxonomy" id="48140"/>
    <lineage>
        <taxon>Eukaryota</taxon>
        <taxon>Fungi</taxon>
        <taxon>Dikarya</taxon>
        <taxon>Basidiomycota</taxon>
        <taxon>Agaricomycotina</taxon>
        <taxon>Agaricomycetes</taxon>
        <taxon>Polyporales</taxon>
        <taxon>Phanerochaetaceae</taxon>
        <taxon>Phanerochaete</taxon>
    </lineage>
</organism>